<dbReference type="PANTHER" id="PTHR45949">
    <property type="entry name" value="SORTING NEXIN-4"/>
    <property type="match status" value="1"/>
</dbReference>
<organism evidence="10 11">
    <name type="scientific">Smittium mucronatum</name>
    <dbReference type="NCBI Taxonomy" id="133383"/>
    <lineage>
        <taxon>Eukaryota</taxon>
        <taxon>Fungi</taxon>
        <taxon>Fungi incertae sedis</taxon>
        <taxon>Zoopagomycota</taxon>
        <taxon>Kickxellomycotina</taxon>
        <taxon>Harpellomycetes</taxon>
        <taxon>Harpellales</taxon>
        <taxon>Legeriomycetaceae</taxon>
        <taxon>Smittium</taxon>
    </lineage>
</organism>
<dbReference type="EMBL" id="LSSL01005647">
    <property type="protein sequence ID" value="OLY78721.1"/>
    <property type="molecule type" value="Genomic_DNA"/>
</dbReference>
<dbReference type="PANTHER" id="PTHR45949:SF2">
    <property type="entry name" value="SORTING NEXIN-4"/>
    <property type="match status" value="1"/>
</dbReference>
<gene>
    <name evidence="10" type="ORF">AYI68_g7226</name>
</gene>
<comment type="similarity">
    <text evidence="3">Belongs to the sorting nexin family.</text>
</comment>
<dbReference type="Proteomes" id="UP000187455">
    <property type="component" value="Unassembled WGS sequence"/>
</dbReference>
<feature type="region of interest" description="Disordered" evidence="8">
    <location>
        <begin position="29"/>
        <end position="56"/>
    </location>
</feature>
<feature type="compositionally biased region" description="Basic and acidic residues" evidence="8">
    <location>
        <begin position="34"/>
        <end position="48"/>
    </location>
</feature>
<comment type="caution">
    <text evidence="10">The sequence shown here is derived from an EMBL/GenBank/DDBJ whole genome shotgun (WGS) entry which is preliminary data.</text>
</comment>
<dbReference type="GO" id="GO:0005769">
    <property type="term" value="C:early endosome"/>
    <property type="evidence" value="ECO:0007669"/>
    <property type="project" value="TreeGrafter"/>
</dbReference>
<dbReference type="OrthoDB" id="271164at2759"/>
<keyword evidence="7" id="KW-0472">Membrane</keyword>
<feature type="compositionally biased region" description="Polar residues" evidence="8">
    <location>
        <begin position="198"/>
        <end position="243"/>
    </location>
</feature>
<keyword evidence="11" id="KW-1185">Reference proteome</keyword>
<evidence type="ECO:0000256" key="8">
    <source>
        <dbReference type="SAM" id="MobiDB-lite"/>
    </source>
</evidence>
<evidence type="ECO:0000313" key="10">
    <source>
        <dbReference type="EMBL" id="OLY78721.1"/>
    </source>
</evidence>
<reference evidence="10 11" key="1">
    <citation type="journal article" date="2016" name="Mol. Biol. Evol.">
        <title>Genome-Wide Survey of Gut Fungi (Harpellales) Reveals the First Horizontally Transferred Ubiquitin Gene from a Mosquito Host.</title>
        <authorList>
            <person name="Wang Y."/>
            <person name="White M.M."/>
            <person name="Kvist S."/>
            <person name="Moncalvo J.M."/>
        </authorList>
    </citation>
    <scope>NUCLEOTIDE SEQUENCE [LARGE SCALE GENOMIC DNA]</scope>
    <source>
        <strain evidence="10 11">ALG-7-W6</strain>
    </source>
</reference>
<dbReference type="GO" id="GO:0061709">
    <property type="term" value="P:reticulophagy"/>
    <property type="evidence" value="ECO:0007669"/>
    <property type="project" value="TreeGrafter"/>
</dbReference>
<keyword evidence="4" id="KW-0813">Transport</keyword>
<dbReference type="InterPro" id="IPR036871">
    <property type="entry name" value="PX_dom_sf"/>
</dbReference>
<dbReference type="SUPFAM" id="SSF64268">
    <property type="entry name" value="PX domain"/>
    <property type="match status" value="1"/>
</dbReference>
<evidence type="ECO:0000256" key="7">
    <source>
        <dbReference type="ARBA" id="ARBA00023136"/>
    </source>
</evidence>
<evidence type="ECO:0000256" key="1">
    <source>
        <dbReference type="ARBA" id="ARBA00004170"/>
    </source>
</evidence>
<dbReference type="Pfam" id="PF00787">
    <property type="entry name" value="PX"/>
    <property type="match status" value="1"/>
</dbReference>
<proteinExistence type="inferred from homology"/>
<evidence type="ECO:0000313" key="11">
    <source>
        <dbReference type="Proteomes" id="UP000187455"/>
    </source>
</evidence>
<dbReference type="PROSITE" id="PS50195">
    <property type="entry name" value="PX"/>
    <property type="match status" value="1"/>
</dbReference>
<keyword evidence="5" id="KW-0963">Cytoplasm</keyword>
<dbReference type="InterPro" id="IPR001683">
    <property type="entry name" value="PX_dom"/>
</dbReference>
<evidence type="ECO:0000256" key="6">
    <source>
        <dbReference type="ARBA" id="ARBA00023121"/>
    </source>
</evidence>
<comment type="subcellular location">
    <subcellularLocation>
        <location evidence="2">Cytoplasm</location>
    </subcellularLocation>
    <subcellularLocation>
        <location evidence="1">Membrane</location>
        <topology evidence="1">Peripheral membrane protein</topology>
    </subcellularLocation>
</comment>
<dbReference type="GO" id="GO:0016020">
    <property type="term" value="C:membrane"/>
    <property type="evidence" value="ECO:0007669"/>
    <property type="project" value="UniProtKB-SubCell"/>
</dbReference>
<dbReference type="GO" id="GO:0000407">
    <property type="term" value="C:phagophore assembly site"/>
    <property type="evidence" value="ECO:0007669"/>
    <property type="project" value="TreeGrafter"/>
</dbReference>
<evidence type="ECO:0000259" key="9">
    <source>
        <dbReference type="PROSITE" id="PS50195"/>
    </source>
</evidence>
<dbReference type="GO" id="GO:0034727">
    <property type="term" value="P:piecemeal microautophagy of the nucleus"/>
    <property type="evidence" value="ECO:0007669"/>
    <property type="project" value="TreeGrafter"/>
</dbReference>
<accession>A0A1R0GP91</accession>
<feature type="region of interest" description="Disordered" evidence="8">
    <location>
        <begin position="112"/>
        <end position="151"/>
    </location>
</feature>
<keyword evidence="6" id="KW-0446">Lipid-binding</keyword>
<dbReference type="GO" id="GO:0035091">
    <property type="term" value="F:phosphatidylinositol binding"/>
    <property type="evidence" value="ECO:0007669"/>
    <property type="project" value="InterPro"/>
</dbReference>
<dbReference type="STRING" id="133383.A0A1R0GP91"/>
<dbReference type="AlphaFoldDB" id="A0A1R0GP91"/>
<evidence type="ECO:0000256" key="3">
    <source>
        <dbReference type="ARBA" id="ARBA00010883"/>
    </source>
</evidence>
<name>A0A1R0GP91_9FUNG</name>
<dbReference type="GO" id="GO:0015031">
    <property type="term" value="P:protein transport"/>
    <property type="evidence" value="ECO:0007669"/>
    <property type="project" value="TreeGrafter"/>
</dbReference>
<feature type="region of interest" description="Disordered" evidence="8">
    <location>
        <begin position="183"/>
        <end position="243"/>
    </location>
</feature>
<sequence>MYGGSMDDIIDPFAEEPVAWSGLSLSNNQNSKYAQKDNSEEQKSKVDYQEESSQEEILNVQDSIQNIEITADIKKATLELESDRIFDNESLNTFNSKKTSVLDNDFTTPLKEVNVDASKENPAQENDETIKKTPMSPKESKNSKPVNRPILFKRNLNKTHVLLSNSKSDQKSDFIDPLTSASQSLKATDSPVIDSDRSPVTQSSIYSSPKKTHFSQFNDPDSKSNSHQMKGISDKQSSPSNFLNYEDSIIQPDIYESTPEEPKIVTLVIDSDEEYLNESSNSTDSNIFSETDFVVRRRYRDFEWLYSQLQVENPGIIIPPIPEKQSFGRFEQDFVENRRIGLQTFLDRTATHPVLHKNKSFILFLESKDFIQQSKI</sequence>
<dbReference type="SMART" id="SM00312">
    <property type="entry name" value="PX"/>
    <property type="match status" value="1"/>
</dbReference>
<feature type="domain" description="PX" evidence="9">
    <location>
        <begin position="253"/>
        <end position="372"/>
    </location>
</feature>
<dbReference type="Gene3D" id="3.30.1520.10">
    <property type="entry name" value="Phox-like domain"/>
    <property type="match status" value="1"/>
</dbReference>
<evidence type="ECO:0000256" key="4">
    <source>
        <dbReference type="ARBA" id="ARBA00022448"/>
    </source>
</evidence>
<protein>
    <submittedName>
        <fullName evidence="10">Vacuolar protein sorting-associated protein 5</fullName>
    </submittedName>
</protein>
<dbReference type="GO" id="GO:0032456">
    <property type="term" value="P:endocytic recycling"/>
    <property type="evidence" value="ECO:0007669"/>
    <property type="project" value="TreeGrafter"/>
</dbReference>
<evidence type="ECO:0000256" key="2">
    <source>
        <dbReference type="ARBA" id="ARBA00004496"/>
    </source>
</evidence>
<evidence type="ECO:0000256" key="5">
    <source>
        <dbReference type="ARBA" id="ARBA00022490"/>
    </source>
</evidence>
<dbReference type="GO" id="GO:0000422">
    <property type="term" value="P:autophagy of mitochondrion"/>
    <property type="evidence" value="ECO:0007669"/>
    <property type="project" value="TreeGrafter"/>
</dbReference>